<dbReference type="InterPro" id="IPR029044">
    <property type="entry name" value="Nucleotide-diphossugar_trans"/>
</dbReference>
<accession>A0A5J6VNH2</accession>
<protein>
    <recommendedName>
        <fullName evidence="3">Glycosyltransferase</fullName>
    </recommendedName>
</protein>
<feature type="transmembrane region" description="Helical" evidence="1">
    <location>
        <begin position="6"/>
        <end position="23"/>
    </location>
</feature>
<evidence type="ECO:0000313" key="2">
    <source>
        <dbReference type="EMBL" id="QFG74934.1"/>
    </source>
</evidence>
<dbReference type="SUPFAM" id="SSF53448">
    <property type="entry name" value="Nucleotide-diphospho-sugar transferases"/>
    <property type="match status" value="1"/>
</dbReference>
<sequence length="237" mass="28169">MKYFLFLIISISIIIIVFLYIRFKEYTFINILTRTGNRKQCFNNLMLTLNKQSNKNFKHIKGNDNKNCTFLYNYNHVIDVNKIYKSYLILNHCPYNLYLNQLIESVEKGWIIIIDDDCKFIDNRFLENLSYKLFFQNKNDILVYNIFLSPNKTIFPIYKNTTSEQLKNIKNGHFDMACMVFHSSNKTRFLEFCAGDYRFYKTAIDNGYKPKFLNIPIGIWANYEGAKLGNNKDCSKL</sequence>
<reference evidence="2" key="1">
    <citation type="journal article" date="2019" name="Philos. Trans. R. Soc. Lond., B, Biol. Sci.">
        <title>Targeted metagenomic recovery of four divergent viruses reveals shared and distinctive characteristics of giant viruses of marine eukaryotes.</title>
        <authorList>
            <person name="Needham D.M."/>
            <person name="Poirier C."/>
            <person name="Hehenberger E."/>
            <person name="Jimenez V."/>
            <person name="Swalwell J.E."/>
            <person name="Santoro A.E."/>
            <person name="Worden A.Z."/>
        </authorList>
    </citation>
    <scope>NUCLEOTIDE SEQUENCE</scope>
    <source>
        <strain evidence="2">OPacV-421</strain>
    </source>
</reference>
<keyword evidence="1" id="KW-0812">Transmembrane</keyword>
<proteinExistence type="predicted"/>
<evidence type="ECO:0000256" key="1">
    <source>
        <dbReference type="SAM" id="Phobius"/>
    </source>
</evidence>
<keyword evidence="1" id="KW-0472">Membrane</keyword>
<dbReference type="EMBL" id="MN448295">
    <property type="protein sequence ID" value="QFG74934.1"/>
    <property type="molecule type" value="Genomic_DNA"/>
</dbReference>
<keyword evidence="1" id="KW-1133">Transmembrane helix</keyword>
<name>A0A5J6VNH2_9VIRU</name>
<evidence type="ECO:0008006" key="3">
    <source>
        <dbReference type="Google" id="ProtNLM"/>
    </source>
</evidence>
<organism evidence="2">
    <name type="scientific">Megaviridae environmental sample</name>
    <dbReference type="NCBI Taxonomy" id="1737588"/>
    <lineage>
        <taxon>Viruses</taxon>
        <taxon>Varidnaviria</taxon>
        <taxon>Bamfordvirae</taxon>
        <taxon>Nucleocytoviricota</taxon>
        <taxon>Megaviricetes</taxon>
        <taxon>Imitervirales</taxon>
        <taxon>Mimiviridae</taxon>
        <taxon>environmental samples</taxon>
    </lineage>
</organism>